<evidence type="ECO:0008006" key="3">
    <source>
        <dbReference type="Google" id="ProtNLM"/>
    </source>
</evidence>
<proteinExistence type="predicted"/>
<dbReference type="EMBL" id="JBAGLP010000116">
    <property type="protein sequence ID" value="MEG3614991.1"/>
    <property type="molecule type" value="Genomic_DNA"/>
</dbReference>
<evidence type="ECO:0000313" key="2">
    <source>
        <dbReference type="Proteomes" id="UP001310387"/>
    </source>
</evidence>
<reference evidence="1" key="2">
    <citation type="submission" date="2024-02" db="EMBL/GenBank/DDBJ databases">
        <authorList>
            <person name="Prathaban M."/>
            <person name="Mythili R."/>
            <person name="Sharmila Devi N."/>
            <person name="Sobanaa M."/>
            <person name="Prathiviraj R."/>
            <person name="Selvin J."/>
        </authorList>
    </citation>
    <scope>NUCLEOTIDE SEQUENCE</scope>
    <source>
        <strain evidence="1">MP1014</strain>
    </source>
</reference>
<organism evidence="1 2">
    <name type="scientific">Isoptericola haloaureus</name>
    <dbReference type="NCBI Taxonomy" id="1542902"/>
    <lineage>
        <taxon>Bacteria</taxon>
        <taxon>Bacillati</taxon>
        <taxon>Actinomycetota</taxon>
        <taxon>Actinomycetes</taxon>
        <taxon>Micrococcales</taxon>
        <taxon>Promicromonosporaceae</taxon>
        <taxon>Isoptericola</taxon>
    </lineage>
</organism>
<accession>A0ABU7Z6J1</accession>
<dbReference type="RefSeq" id="WP_332901682.1">
    <property type="nucleotide sequence ID" value="NZ_JBAGLP010000116.1"/>
</dbReference>
<keyword evidence="2" id="KW-1185">Reference proteome</keyword>
<name>A0ABU7Z6J1_9MICO</name>
<dbReference type="Proteomes" id="UP001310387">
    <property type="component" value="Unassembled WGS sequence"/>
</dbReference>
<protein>
    <recommendedName>
        <fullName evidence="3">DUF2993 family protein</fullName>
    </recommendedName>
</protein>
<gene>
    <name evidence="1" type="ORF">V5O49_07620</name>
</gene>
<comment type="caution">
    <text evidence="1">The sequence shown here is derived from an EMBL/GenBank/DDBJ whole genome shotgun (WGS) entry which is preliminary data.</text>
</comment>
<evidence type="ECO:0000313" key="1">
    <source>
        <dbReference type="EMBL" id="MEG3614991.1"/>
    </source>
</evidence>
<sequence>MDALLPLGTAPRPDSDQDLAARLRAALVGLAGDRVQGLDAAKILPVLDGADVASLDLDLTDVVVGMPTGAQDKPEPWRPQVTEREAAALRTLRIDAHPMVAVDLPVDLTTEITGLQFSWVTAADDTVGVEFVEPTDDSPVSGHARVAVSRDGLAGTVQGLLAVALSGNGIALNDFDLQVEQAGPREASLRIEAGIKKSFLSATVTATASASVDDAMVLTIGDVELSSGNPIVGAMLGAIRGRLEAAAGRKIDLSASLPPGVQLADVQIDVGEDIVLTAQLA</sequence>
<reference evidence="1" key="1">
    <citation type="journal article" date="2024" name="Antonie Van Leeuwenhoek">
        <title>Isoptericola haloaureus sp. nov., a dimorphic actinobacterium isolated from mangrove sediments of southeast India, implicating biosaline agricultural significance through nitrogen fixation and salt tolerance genes.</title>
        <authorList>
            <person name="Prathaban M."/>
            <person name="Prathiviraj R."/>
            <person name="Ravichandran M."/>
            <person name="Natarajan S.D."/>
            <person name="Sobanaa M."/>
            <person name="Hari Krishna Kumar S."/>
            <person name="Chandrasekar V."/>
            <person name="Selvin J."/>
        </authorList>
    </citation>
    <scope>NUCLEOTIDE SEQUENCE</scope>
    <source>
        <strain evidence="1">MP1014</strain>
    </source>
</reference>